<keyword evidence="1" id="KW-1133">Transmembrane helix</keyword>
<dbReference type="Pfam" id="PF06580">
    <property type="entry name" value="His_kinase"/>
    <property type="match status" value="1"/>
</dbReference>
<reference evidence="3 4" key="1">
    <citation type="submission" date="2018-03" db="EMBL/GenBank/DDBJ databases">
        <title>Genomic Encyclopedia of Type Strains, Phase III (KMG-III): the genomes of soil and plant-associated and newly described type strains.</title>
        <authorList>
            <person name="Whitman W."/>
        </authorList>
    </citation>
    <scope>NUCLEOTIDE SEQUENCE [LARGE SCALE GENOMIC DNA]</scope>
    <source>
        <strain evidence="3 4">CGMCC 1.12700</strain>
    </source>
</reference>
<accession>A0A2P8CV89</accession>
<dbReference type="PANTHER" id="PTHR34220:SF7">
    <property type="entry name" value="SENSOR HISTIDINE KINASE YPDA"/>
    <property type="match status" value="1"/>
</dbReference>
<dbReference type="AlphaFoldDB" id="A0A2P8CV89"/>
<sequence length="362" mass="41920">MINNYIEREIRRKNRGVYFKKGKWIFHVVFLTLIAIITMVKPTEESLHKLNLEKGLASLCTLLPFVTFFYFYCLYLIPVCFKGNQRKKFWQLLIISLIVFPLLDLAIETAFRNYLPHLTAQKTKSWVALLFETYKEFLSNFTGFTSMLFIMELMEEIRTSKEINQNEHQLALTELNLLKTHMNPDFMVRSLDGIIQLSEEKRQDAPEAVIHFSDVLRYRLYRSVNKLVPLSEELQQLGNLFRFQNTVPGQEQACSLETEGDTSTKYIIPLALINMAEALLTAFSRSQDWSLLFYILIEAEEIQVAIEMTYDGAPGAEAVFETIHHDLKRLLGTDVIFTAEQAQNAYSIRTCIPLRINSTALS</sequence>
<keyword evidence="1" id="KW-0812">Transmembrane</keyword>
<keyword evidence="4" id="KW-1185">Reference proteome</keyword>
<evidence type="ECO:0000256" key="1">
    <source>
        <dbReference type="SAM" id="Phobius"/>
    </source>
</evidence>
<organism evidence="3 4">
    <name type="scientific">Taibaiella chishuiensis</name>
    <dbReference type="NCBI Taxonomy" id="1434707"/>
    <lineage>
        <taxon>Bacteria</taxon>
        <taxon>Pseudomonadati</taxon>
        <taxon>Bacteroidota</taxon>
        <taxon>Chitinophagia</taxon>
        <taxon>Chitinophagales</taxon>
        <taxon>Chitinophagaceae</taxon>
        <taxon>Taibaiella</taxon>
    </lineage>
</organism>
<keyword evidence="3" id="KW-0808">Transferase</keyword>
<keyword evidence="1" id="KW-0472">Membrane</keyword>
<evidence type="ECO:0000313" key="3">
    <source>
        <dbReference type="EMBL" id="PSK88867.1"/>
    </source>
</evidence>
<feature type="transmembrane region" description="Helical" evidence="1">
    <location>
        <begin position="89"/>
        <end position="107"/>
    </location>
</feature>
<dbReference type="PANTHER" id="PTHR34220">
    <property type="entry name" value="SENSOR HISTIDINE KINASE YPDA"/>
    <property type="match status" value="1"/>
</dbReference>
<proteinExistence type="predicted"/>
<gene>
    <name evidence="3" type="ORF">B0I18_11479</name>
</gene>
<name>A0A2P8CV89_9BACT</name>
<comment type="caution">
    <text evidence="3">The sequence shown here is derived from an EMBL/GenBank/DDBJ whole genome shotgun (WGS) entry which is preliminary data.</text>
</comment>
<dbReference type="GO" id="GO:0016020">
    <property type="term" value="C:membrane"/>
    <property type="evidence" value="ECO:0007669"/>
    <property type="project" value="InterPro"/>
</dbReference>
<dbReference type="GO" id="GO:0000155">
    <property type="term" value="F:phosphorelay sensor kinase activity"/>
    <property type="evidence" value="ECO:0007669"/>
    <property type="project" value="InterPro"/>
</dbReference>
<protein>
    <submittedName>
        <fullName evidence="3">Histidine kinase</fullName>
    </submittedName>
</protein>
<keyword evidence="3" id="KW-0418">Kinase</keyword>
<dbReference type="RefSeq" id="WP_106525226.1">
    <property type="nucleotide sequence ID" value="NZ_PYGD01000014.1"/>
</dbReference>
<feature type="transmembrane region" description="Helical" evidence="1">
    <location>
        <begin position="55"/>
        <end position="77"/>
    </location>
</feature>
<feature type="domain" description="Signal transduction histidine kinase internal region" evidence="2">
    <location>
        <begin position="174"/>
        <end position="245"/>
    </location>
</feature>
<dbReference type="OrthoDB" id="632060at2"/>
<dbReference type="EMBL" id="PYGD01000014">
    <property type="protein sequence ID" value="PSK88867.1"/>
    <property type="molecule type" value="Genomic_DNA"/>
</dbReference>
<dbReference type="InterPro" id="IPR010559">
    <property type="entry name" value="Sig_transdc_His_kin_internal"/>
</dbReference>
<dbReference type="InterPro" id="IPR050640">
    <property type="entry name" value="Bact_2-comp_sensor_kinase"/>
</dbReference>
<feature type="transmembrane region" description="Helical" evidence="1">
    <location>
        <begin position="21"/>
        <end position="40"/>
    </location>
</feature>
<evidence type="ECO:0000259" key="2">
    <source>
        <dbReference type="Pfam" id="PF06580"/>
    </source>
</evidence>
<evidence type="ECO:0000313" key="4">
    <source>
        <dbReference type="Proteomes" id="UP000240572"/>
    </source>
</evidence>
<dbReference type="Proteomes" id="UP000240572">
    <property type="component" value="Unassembled WGS sequence"/>
</dbReference>